<dbReference type="GeneID" id="87959000"/>
<accession>A0ABZ1D759</accession>
<evidence type="ECO:0000256" key="6">
    <source>
        <dbReference type="RuleBase" id="RU367022"/>
    </source>
</evidence>
<keyword evidence="8" id="KW-1185">Reference proteome</keyword>
<evidence type="ECO:0000256" key="5">
    <source>
        <dbReference type="ARBA" id="ARBA00023136"/>
    </source>
</evidence>
<evidence type="ECO:0000313" key="8">
    <source>
        <dbReference type="Proteomes" id="UP001329825"/>
    </source>
</evidence>
<sequence>MDMGSSDMDMGSHACKISMLWNWNTVDSCFLSASWHVRSKGMFAGTIIGVFILCNAIEFVRRVGREYDRRLIMAAKSQFTSTTLPEAPHNKDSQAPALPYHYRPSWIQQIIRGVAYGSQFSAAFFVMLLGMYYNGYMLFAIFLGQTTGYILFGRDTCTASIDHVASGSCC</sequence>
<evidence type="ECO:0000256" key="3">
    <source>
        <dbReference type="ARBA" id="ARBA00022692"/>
    </source>
</evidence>
<dbReference type="PANTHER" id="PTHR12483:SF73">
    <property type="entry name" value="COPPER TRANSPORT PROTEIN CTR3"/>
    <property type="match status" value="1"/>
</dbReference>
<dbReference type="EMBL" id="CP141889">
    <property type="protein sequence ID" value="WRT69879.1"/>
    <property type="molecule type" value="Genomic_DNA"/>
</dbReference>
<dbReference type="Proteomes" id="UP001329825">
    <property type="component" value="Chromosome 9"/>
</dbReference>
<evidence type="ECO:0000256" key="2">
    <source>
        <dbReference type="ARBA" id="ARBA00006921"/>
    </source>
</evidence>
<keyword evidence="6" id="KW-0186">Copper</keyword>
<keyword evidence="3 6" id="KW-0812">Transmembrane</keyword>
<dbReference type="Pfam" id="PF04145">
    <property type="entry name" value="Ctr"/>
    <property type="match status" value="1"/>
</dbReference>
<keyword evidence="6" id="KW-0406">Ion transport</keyword>
<evidence type="ECO:0000256" key="4">
    <source>
        <dbReference type="ARBA" id="ARBA00022989"/>
    </source>
</evidence>
<keyword evidence="5 6" id="KW-0472">Membrane</keyword>
<gene>
    <name evidence="7" type="ORF">IL334_006870</name>
</gene>
<keyword evidence="6" id="KW-0187">Copper transport</keyword>
<reference evidence="7 8" key="1">
    <citation type="submission" date="2024-01" db="EMBL/GenBank/DDBJ databases">
        <title>Comparative genomics of Cryptococcus and Kwoniella reveals pathogenesis evolution and contrasting modes of karyotype evolution via chromosome fusion or intercentromeric recombination.</title>
        <authorList>
            <person name="Coelho M.A."/>
            <person name="David-Palma M."/>
            <person name="Shea T."/>
            <person name="Bowers K."/>
            <person name="McGinley-Smith S."/>
            <person name="Mohammad A.W."/>
            <person name="Gnirke A."/>
            <person name="Yurkov A.M."/>
            <person name="Nowrousian M."/>
            <person name="Sun S."/>
            <person name="Cuomo C.A."/>
            <person name="Heitman J."/>
        </authorList>
    </citation>
    <scope>NUCLEOTIDE SEQUENCE [LARGE SCALE GENOMIC DNA]</scope>
    <source>
        <strain evidence="7">CBS 11374</strain>
    </source>
</reference>
<keyword evidence="6" id="KW-0813">Transport</keyword>
<evidence type="ECO:0000256" key="1">
    <source>
        <dbReference type="ARBA" id="ARBA00004141"/>
    </source>
</evidence>
<dbReference type="PANTHER" id="PTHR12483">
    <property type="entry name" value="SOLUTE CARRIER FAMILY 31 COPPER TRANSPORTERS"/>
    <property type="match status" value="1"/>
</dbReference>
<comment type="similarity">
    <text evidence="2 6">Belongs to the copper transporter (Ctr) (TC 1.A.56) family. SLC31A subfamily.</text>
</comment>
<name>A0ABZ1D759_9TREE</name>
<proteinExistence type="inferred from homology"/>
<feature type="transmembrane region" description="Helical" evidence="6">
    <location>
        <begin position="41"/>
        <end position="60"/>
    </location>
</feature>
<organism evidence="7 8">
    <name type="scientific">Kwoniella shivajii</name>
    <dbReference type="NCBI Taxonomy" id="564305"/>
    <lineage>
        <taxon>Eukaryota</taxon>
        <taxon>Fungi</taxon>
        <taxon>Dikarya</taxon>
        <taxon>Basidiomycota</taxon>
        <taxon>Agaricomycotina</taxon>
        <taxon>Tremellomycetes</taxon>
        <taxon>Tremellales</taxon>
        <taxon>Cryptococcaceae</taxon>
        <taxon>Kwoniella</taxon>
    </lineage>
</organism>
<protein>
    <recommendedName>
        <fullName evidence="6">Copper transport protein</fullName>
    </recommendedName>
</protein>
<dbReference type="RefSeq" id="XP_062794618.1">
    <property type="nucleotide sequence ID" value="XM_062938567.1"/>
</dbReference>
<comment type="subcellular location">
    <subcellularLocation>
        <location evidence="1 6">Membrane</location>
        <topology evidence="1 6">Multi-pass membrane protein</topology>
    </subcellularLocation>
</comment>
<evidence type="ECO:0000313" key="7">
    <source>
        <dbReference type="EMBL" id="WRT69879.1"/>
    </source>
</evidence>
<dbReference type="InterPro" id="IPR007274">
    <property type="entry name" value="Cop_transporter"/>
</dbReference>
<keyword evidence="4 6" id="KW-1133">Transmembrane helix</keyword>